<dbReference type="PATRIC" id="fig|1114963.3.peg.2025"/>
<dbReference type="AlphaFoldDB" id="A0A0J7XY37"/>
<keyword evidence="2" id="KW-0560">Oxidoreductase</keyword>
<sequence length="105" mass="11814">MIAVIMHVRTKPDKTQRFIELTTQLQKDVRANEPDTLLFQVLQSQDDANAFVFTEFFTTMQAKEEHALRPYHVAMSADGYACLDGDPDIRCFDHLGEAAITGVPA</sequence>
<feature type="domain" description="ABM" evidence="1">
    <location>
        <begin position="2"/>
        <end position="92"/>
    </location>
</feature>
<evidence type="ECO:0000259" key="1">
    <source>
        <dbReference type="PROSITE" id="PS51725"/>
    </source>
</evidence>
<dbReference type="Proteomes" id="UP000052268">
    <property type="component" value="Unassembled WGS sequence"/>
</dbReference>
<proteinExistence type="predicted"/>
<dbReference type="Gene3D" id="3.30.70.100">
    <property type="match status" value="1"/>
</dbReference>
<comment type="caution">
    <text evidence="2">The sequence shown here is derived from an EMBL/GenBank/DDBJ whole genome shotgun (WGS) entry which is preliminary data.</text>
</comment>
<keyword evidence="3" id="KW-1185">Reference proteome</keyword>
<dbReference type="PROSITE" id="PS51725">
    <property type="entry name" value="ABM"/>
    <property type="match status" value="1"/>
</dbReference>
<dbReference type="EMBL" id="JACU01000004">
    <property type="protein sequence ID" value="KMS56422.1"/>
    <property type="molecule type" value="Genomic_DNA"/>
</dbReference>
<name>A0A0J7XY37_9SPHN</name>
<dbReference type="GO" id="GO:0004497">
    <property type="term" value="F:monooxygenase activity"/>
    <property type="evidence" value="ECO:0007669"/>
    <property type="project" value="UniProtKB-KW"/>
</dbReference>
<protein>
    <submittedName>
        <fullName evidence="2">Antibiotic biosynthesis monooxygenase</fullName>
    </submittedName>
</protein>
<evidence type="ECO:0000313" key="2">
    <source>
        <dbReference type="EMBL" id="KMS56422.1"/>
    </source>
</evidence>
<accession>A0A0J7XY37</accession>
<dbReference type="Pfam" id="PF03992">
    <property type="entry name" value="ABM"/>
    <property type="match status" value="1"/>
</dbReference>
<dbReference type="InterPro" id="IPR011008">
    <property type="entry name" value="Dimeric_a/b-barrel"/>
</dbReference>
<keyword evidence="2" id="KW-0503">Monooxygenase</keyword>
<dbReference type="SUPFAM" id="SSF54909">
    <property type="entry name" value="Dimeric alpha+beta barrel"/>
    <property type="match status" value="1"/>
</dbReference>
<gene>
    <name evidence="2" type="ORF">V474_15970</name>
</gene>
<dbReference type="InterPro" id="IPR007138">
    <property type="entry name" value="ABM_dom"/>
</dbReference>
<reference evidence="2 3" key="1">
    <citation type="journal article" date="2015" name="G3 (Bethesda)">
        <title>Insights into Ongoing Evolution of the Hexachlorocyclohexane Catabolic Pathway from Comparative Genomics of Ten Sphingomonadaceae Strains.</title>
        <authorList>
            <person name="Pearce S.L."/>
            <person name="Oakeshott J.G."/>
            <person name="Pandey G."/>
        </authorList>
    </citation>
    <scope>NUCLEOTIDE SEQUENCE [LARGE SCALE GENOMIC DNA]</scope>
    <source>
        <strain evidence="2 3">LL02</strain>
    </source>
</reference>
<dbReference type="OrthoDB" id="287932at2"/>
<evidence type="ECO:0000313" key="3">
    <source>
        <dbReference type="Proteomes" id="UP000052268"/>
    </source>
</evidence>
<organism evidence="2 3">
    <name type="scientific">Novosphingobium barchaimii LL02</name>
    <dbReference type="NCBI Taxonomy" id="1114963"/>
    <lineage>
        <taxon>Bacteria</taxon>
        <taxon>Pseudomonadati</taxon>
        <taxon>Pseudomonadota</taxon>
        <taxon>Alphaproteobacteria</taxon>
        <taxon>Sphingomonadales</taxon>
        <taxon>Sphingomonadaceae</taxon>
        <taxon>Novosphingobium</taxon>
    </lineage>
</organism>